<gene>
    <name evidence="1" type="ORF">UFOVP1290_218</name>
</gene>
<organism evidence="1">
    <name type="scientific">uncultured Caudovirales phage</name>
    <dbReference type="NCBI Taxonomy" id="2100421"/>
    <lineage>
        <taxon>Viruses</taxon>
        <taxon>Duplodnaviria</taxon>
        <taxon>Heunggongvirae</taxon>
        <taxon>Uroviricota</taxon>
        <taxon>Caudoviricetes</taxon>
        <taxon>Peduoviridae</taxon>
        <taxon>Maltschvirus</taxon>
        <taxon>Maltschvirus maltsch</taxon>
    </lineage>
</organism>
<sequence>MNVKQILIGISCDHKRMKRTICIECAKRNINRYCYLECPDCGLEWDIDDDNEFRYYR</sequence>
<reference evidence="1" key="1">
    <citation type="submission" date="2020-05" db="EMBL/GenBank/DDBJ databases">
        <authorList>
            <person name="Chiriac C."/>
            <person name="Salcher M."/>
            <person name="Ghai R."/>
            <person name="Kavagutti S V."/>
        </authorList>
    </citation>
    <scope>NUCLEOTIDE SEQUENCE</scope>
</reference>
<protein>
    <submittedName>
        <fullName evidence="1">Uncharacterized protein</fullName>
    </submittedName>
</protein>
<dbReference type="EMBL" id="LR797252">
    <property type="protein sequence ID" value="CAB4196698.1"/>
    <property type="molecule type" value="Genomic_DNA"/>
</dbReference>
<proteinExistence type="predicted"/>
<evidence type="ECO:0000313" key="1">
    <source>
        <dbReference type="EMBL" id="CAB4196698.1"/>
    </source>
</evidence>
<accession>A0A6J5RSY3</accession>
<name>A0A6J5RSY3_9CAUD</name>